<accession>A0AAD8KPJ8</accession>
<keyword evidence="4" id="KW-1185">Reference proteome</keyword>
<dbReference type="Proteomes" id="UP001229421">
    <property type="component" value="Unassembled WGS sequence"/>
</dbReference>
<reference evidence="3" key="1">
    <citation type="journal article" date="2023" name="bioRxiv">
        <title>Improved chromosome-level genome assembly for marigold (Tagetes erecta).</title>
        <authorList>
            <person name="Jiang F."/>
            <person name="Yuan L."/>
            <person name="Wang S."/>
            <person name="Wang H."/>
            <person name="Xu D."/>
            <person name="Wang A."/>
            <person name="Fan W."/>
        </authorList>
    </citation>
    <scope>NUCLEOTIDE SEQUENCE</scope>
    <source>
        <strain evidence="3">WSJ</strain>
        <tissue evidence="3">Leaf</tissue>
    </source>
</reference>
<dbReference type="AlphaFoldDB" id="A0AAD8KPJ8"/>
<dbReference type="InterPro" id="IPR046452">
    <property type="entry name" value="HgmA_N"/>
</dbReference>
<keyword evidence="1" id="KW-1133">Transmembrane helix</keyword>
<gene>
    <name evidence="3" type="ORF">QVD17_20389</name>
</gene>
<proteinExistence type="predicted"/>
<evidence type="ECO:0000256" key="1">
    <source>
        <dbReference type="SAM" id="Phobius"/>
    </source>
</evidence>
<feature type="transmembrane region" description="Helical" evidence="1">
    <location>
        <begin position="103"/>
        <end position="123"/>
    </location>
</feature>
<comment type="caution">
    <text evidence="3">The sequence shown here is derived from an EMBL/GenBank/DDBJ whole genome shotgun (WGS) entry which is preliminary data.</text>
</comment>
<sequence>MVSTSSSSPEFTVVQFAGGTIHDRIFINRFAPHSPVVQFAGGLYAEQISGTSFTAPRKLNQRRVFRSWYESLLRQGCNETLAIIREFVRSSSPPHMITFDMPLIMILVFCISYILVCNAWKLIPKEIHFVFTLWDVVWQAVVEVGVPVEALIKKKYKANVMEK</sequence>
<evidence type="ECO:0000259" key="2">
    <source>
        <dbReference type="Pfam" id="PF20510"/>
    </source>
</evidence>
<evidence type="ECO:0000313" key="3">
    <source>
        <dbReference type="EMBL" id="KAK1425046.1"/>
    </source>
</evidence>
<dbReference type="Pfam" id="PF20510">
    <property type="entry name" value="HgmA_N"/>
    <property type="match status" value="1"/>
</dbReference>
<evidence type="ECO:0000313" key="4">
    <source>
        <dbReference type="Proteomes" id="UP001229421"/>
    </source>
</evidence>
<keyword evidence="1" id="KW-0472">Membrane</keyword>
<dbReference type="EMBL" id="JAUHHV010000005">
    <property type="protein sequence ID" value="KAK1425046.1"/>
    <property type="molecule type" value="Genomic_DNA"/>
</dbReference>
<name>A0AAD8KPJ8_TARER</name>
<keyword evidence="1" id="KW-0812">Transmembrane</keyword>
<organism evidence="3 4">
    <name type="scientific">Tagetes erecta</name>
    <name type="common">African marigold</name>
    <dbReference type="NCBI Taxonomy" id="13708"/>
    <lineage>
        <taxon>Eukaryota</taxon>
        <taxon>Viridiplantae</taxon>
        <taxon>Streptophyta</taxon>
        <taxon>Embryophyta</taxon>
        <taxon>Tracheophyta</taxon>
        <taxon>Spermatophyta</taxon>
        <taxon>Magnoliopsida</taxon>
        <taxon>eudicotyledons</taxon>
        <taxon>Gunneridae</taxon>
        <taxon>Pentapetalae</taxon>
        <taxon>asterids</taxon>
        <taxon>campanulids</taxon>
        <taxon>Asterales</taxon>
        <taxon>Asteraceae</taxon>
        <taxon>Asteroideae</taxon>
        <taxon>Heliantheae alliance</taxon>
        <taxon>Tageteae</taxon>
        <taxon>Tagetes</taxon>
    </lineage>
</organism>
<protein>
    <recommendedName>
        <fullName evidence="2">Homogentisate 1,2-dioxygenase N-terminal domain-containing protein</fullName>
    </recommendedName>
</protein>
<feature type="domain" description="Homogentisate 1,2-dioxygenase N-terminal" evidence="2">
    <location>
        <begin position="40"/>
        <end position="63"/>
    </location>
</feature>